<dbReference type="Pfam" id="PF04480">
    <property type="entry name" value="DUF559"/>
    <property type="match status" value="1"/>
</dbReference>
<protein>
    <recommendedName>
        <fullName evidence="2">DUF559 domain-containing protein</fullName>
    </recommendedName>
</protein>
<accession>A0A1C1YW01</accession>
<name>A0A1C1YW01_9HYPH</name>
<comment type="caution">
    <text evidence="3">The sequence shown here is derived from an EMBL/GenBank/DDBJ whole genome shotgun (WGS) entry which is preliminary data.</text>
</comment>
<feature type="domain" description="DUF559" evidence="2">
    <location>
        <begin position="8"/>
        <end position="113"/>
    </location>
</feature>
<proteinExistence type="predicted"/>
<organism evidence="3 4">
    <name type="scientific">Hoeflea olei</name>
    <dbReference type="NCBI Taxonomy" id="1480615"/>
    <lineage>
        <taxon>Bacteria</taxon>
        <taxon>Pseudomonadati</taxon>
        <taxon>Pseudomonadota</taxon>
        <taxon>Alphaproteobacteria</taxon>
        <taxon>Hyphomicrobiales</taxon>
        <taxon>Rhizobiaceae</taxon>
        <taxon>Hoeflea</taxon>
    </lineage>
</organism>
<evidence type="ECO:0000313" key="4">
    <source>
        <dbReference type="Proteomes" id="UP000094795"/>
    </source>
</evidence>
<dbReference type="PANTHER" id="PTHR38590:SF1">
    <property type="entry name" value="BLL0828 PROTEIN"/>
    <property type="match status" value="1"/>
</dbReference>
<feature type="region of interest" description="Disordered" evidence="1">
    <location>
        <begin position="1"/>
        <end position="23"/>
    </location>
</feature>
<dbReference type="CDD" id="cd01038">
    <property type="entry name" value="Endonuclease_DUF559"/>
    <property type="match status" value="1"/>
</dbReference>
<evidence type="ECO:0000313" key="3">
    <source>
        <dbReference type="EMBL" id="OCW57570.1"/>
    </source>
</evidence>
<sequence length="116" mass="13573">MADQGSDRMRAFARSMRKAPTKAENMLRQMLRGRKLEGLKFKRQEPMGPYIVDFVCHEKKLIIEADGGQHSESRSDVERDRYFEARGYRILRFWNDEIERNSDAAAQHIIKVVTDA</sequence>
<dbReference type="SUPFAM" id="SSF52980">
    <property type="entry name" value="Restriction endonuclease-like"/>
    <property type="match status" value="1"/>
</dbReference>
<dbReference type="OrthoDB" id="9798754at2"/>
<dbReference type="AlphaFoldDB" id="A0A1C1YW01"/>
<dbReference type="RefSeq" id="WP_066177620.1">
    <property type="nucleotide sequence ID" value="NZ_LQZT01000012.1"/>
</dbReference>
<evidence type="ECO:0000256" key="1">
    <source>
        <dbReference type="SAM" id="MobiDB-lite"/>
    </source>
</evidence>
<dbReference type="PANTHER" id="PTHR38590">
    <property type="entry name" value="BLL0828 PROTEIN"/>
    <property type="match status" value="1"/>
</dbReference>
<dbReference type="EMBL" id="LQZT01000012">
    <property type="protein sequence ID" value="OCW57570.1"/>
    <property type="molecule type" value="Genomic_DNA"/>
</dbReference>
<keyword evidence="4" id="KW-1185">Reference proteome</keyword>
<gene>
    <name evidence="3" type="ORF">AWJ14_01755</name>
</gene>
<dbReference type="Proteomes" id="UP000094795">
    <property type="component" value="Unassembled WGS sequence"/>
</dbReference>
<dbReference type="Gene3D" id="3.40.960.10">
    <property type="entry name" value="VSR Endonuclease"/>
    <property type="match status" value="1"/>
</dbReference>
<dbReference type="InterPro" id="IPR011335">
    <property type="entry name" value="Restrct_endonuc-II-like"/>
</dbReference>
<dbReference type="InterPro" id="IPR047216">
    <property type="entry name" value="Endonuclease_DUF559_bact"/>
</dbReference>
<feature type="compositionally biased region" description="Basic and acidic residues" evidence="1">
    <location>
        <begin position="1"/>
        <end position="10"/>
    </location>
</feature>
<dbReference type="InterPro" id="IPR007569">
    <property type="entry name" value="DUF559"/>
</dbReference>
<dbReference type="STRING" id="1480615.AWJ14_01755"/>
<reference evidence="3 4" key="1">
    <citation type="submission" date="2015-12" db="EMBL/GenBank/DDBJ databases">
        <authorList>
            <person name="Shamseldin A."/>
            <person name="Moawad H."/>
            <person name="Abd El-Rahim W.M."/>
            <person name="Sadowsky M.J."/>
        </authorList>
    </citation>
    <scope>NUCLEOTIDE SEQUENCE [LARGE SCALE GENOMIC DNA]</scope>
    <source>
        <strain evidence="3 4">JC234</strain>
    </source>
</reference>
<evidence type="ECO:0000259" key="2">
    <source>
        <dbReference type="Pfam" id="PF04480"/>
    </source>
</evidence>